<dbReference type="InterPro" id="IPR013783">
    <property type="entry name" value="Ig-like_fold"/>
</dbReference>
<dbReference type="Gene3D" id="2.60.40.2950">
    <property type="match status" value="1"/>
</dbReference>
<dbReference type="GO" id="GO:0004866">
    <property type="term" value="F:endopeptidase inhibitor activity"/>
    <property type="evidence" value="ECO:0007669"/>
    <property type="project" value="InterPro"/>
</dbReference>
<evidence type="ECO:0000256" key="7">
    <source>
        <dbReference type="ARBA" id="ARBA00023180"/>
    </source>
</evidence>
<dbReference type="SMART" id="SM01359">
    <property type="entry name" value="A2M_N_2"/>
    <property type="match status" value="1"/>
</dbReference>
<dbReference type="SMART" id="SM01419">
    <property type="entry name" value="Thiol-ester_cl"/>
    <property type="match status" value="1"/>
</dbReference>
<dbReference type="Gene3D" id="2.60.120.1540">
    <property type="match status" value="1"/>
</dbReference>
<proteinExistence type="predicted"/>
<evidence type="ECO:0000256" key="3">
    <source>
        <dbReference type="ARBA" id="ARBA00022729"/>
    </source>
</evidence>
<evidence type="ECO:0000313" key="15">
    <source>
        <dbReference type="EMBL" id="MBW49737.1"/>
    </source>
</evidence>
<evidence type="ECO:0000256" key="5">
    <source>
        <dbReference type="ARBA" id="ARBA00022966"/>
    </source>
</evidence>
<dbReference type="InterPro" id="IPR011625">
    <property type="entry name" value="A2M_N_BRD"/>
</dbReference>
<dbReference type="Pfam" id="PF17791">
    <property type="entry name" value="MG3"/>
    <property type="match status" value="1"/>
</dbReference>
<dbReference type="Pfam" id="PF07678">
    <property type="entry name" value="TED_complement"/>
    <property type="match status" value="1"/>
</dbReference>
<dbReference type="Gene3D" id="2.60.40.690">
    <property type="entry name" value="Alpha-macroglobulin, receptor-binding domain"/>
    <property type="match status" value="1"/>
</dbReference>
<dbReference type="Gene3D" id="2.60.40.1930">
    <property type="match status" value="2"/>
</dbReference>
<keyword evidence="3 11" id="KW-0732">Signal</keyword>
<dbReference type="GO" id="GO:0005615">
    <property type="term" value="C:extracellular space"/>
    <property type="evidence" value="ECO:0007669"/>
    <property type="project" value="InterPro"/>
</dbReference>
<dbReference type="Pfam" id="PF01835">
    <property type="entry name" value="MG2"/>
    <property type="match status" value="1"/>
</dbReference>
<dbReference type="Pfam" id="PF07677">
    <property type="entry name" value="A2M_recep"/>
    <property type="match status" value="1"/>
</dbReference>
<dbReference type="InterPro" id="IPR050473">
    <property type="entry name" value="A2M/Complement_sys"/>
</dbReference>
<dbReference type="InterPro" id="IPR011626">
    <property type="entry name" value="Alpha-macroglobulin_TED"/>
</dbReference>
<accession>A0A2M4B9M7</accession>
<dbReference type="GO" id="GO:0002376">
    <property type="term" value="P:immune system process"/>
    <property type="evidence" value="ECO:0007669"/>
    <property type="project" value="UniProtKB-KW"/>
</dbReference>
<keyword evidence="6" id="KW-1015">Disulfide bond</keyword>
<evidence type="ECO:0000256" key="8">
    <source>
        <dbReference type="ARBA" id="ARBA00057615"/>
    </source>
</evidence>
<dbReference type="InterPro" id="IPR047565">
    <property type="entry name" value="Alpha-macroglob_thiol-ester_cl"/>
</dbReference>
<keyword evidence="7" id="KW-0325">Glycoprotein</keyword>
<dbReference type="InterPro" id="IPR040839">
    <property type="entry name" value="MG4"/>
</dbReference>
<organism evidence="15">
    <name type="scientific">Anopheles marajoara</name>
    <dbReference type="NCBI Taxonomy" id="58244"/>
    <lineage>
        <taxon>Eukaryota</taxon>
        <taxon>Metazoa</taxon>
        <taxon>Ecdysozoa</taxon>
        <taxon>Arthropoda</taxon>
        <taxon>Hexapoda</taxon>
        <taxon>Insecta</taxon>
        <taxon>Pterygota</taxon>
        <taxon>Neoptera</taxon>
        <taxon>Endopterygota</taxon>
        <taxon>Diptera</taxon>
        <taxon>Nematocera</taxon>
        <taxon>Culicoidea</taxon>
        <taxon>Culicidae</taxon>
        <taxon>Anophelinae</taxon>
        <taxon>Anopheles</taxon>
    </lineage>
</organism>
<evidence type="ECO:0000256" key="10">
    <source>
        <dbReference type="ARBA" id="ARBA00078071"/>
    </source>
</evidence>
<dbReference type="InterPro" id="IPR019742">
    <property type="entry name" value="MacrogloblnA2_CS"/>
</dbReference>
<dbReference type="PANTHER" id="PTHR11412:SF136">
    <property type="entry name" value="CD109 ANTIGEN"/>
    <property type="match status" value="1"/>
</dbReference>
<sequence length="1353" mass="152608">MWSSRSLSFCLVLTLVGFTQSLLIIGPKSLRANREYTVVVSNFISKLPKAELLLRLEGHDDDGQTLLNMNRSIDVRSNTNKATTFKIPSIKRAGNFKITIEGVRGFVYNEEVDLEYISKSVSGLIQLSKPVYKPGDSVQFRVIVLDPDMKPPSVMKTVTVTVQDSFGNNIRKWSDAPLYNGVFEGQLDIAPSPLLGKYNVKVEANNEELVSKSFEVKEYVLSTFEVNVYPTVTPLEVHQALNLTIVANYYFGKPVIGKAKFQLYDEDDNLELSKEYDVNGMLQVHLPFTNNLILFGEQQDVRLNVTFTEQFTNRTVTKERYITVYKHKYQIKLEKESPAFRPGSRFKCALKVEHRDGTPAKGVTVEVATYGAGLSNQEQSYKTDDAGSIKLQLNPSASAETIQITATIDDQEFEETIIKVERNVEKFIEIDLKDRYVGLNHDMKLKITCSDQMTFFVYYIVSKGNIVDYGFARPAKAPRYLLTLKATEKMMPRAKVVVVTITNNIVVFDYVDIEFSDFQNKIDIRIDEATIKPGRQIEIKLNGHPKTYVALASYDESLHQHGNDHDILRENIWKVFEDFHAVPSNEHDKIHSMGLFAKTLNELTIDTANDKSARTGEAGGGGTGGSTLPLVQKLIEYRTNFRESWLWKNITVPRSGRDTMLEQVPDSITSWYLTGFSIDRVHGIGIIKKPIRYTTVQQFYIVDNLPYSIKRDEVIALQFTLFNTLGAEYIADVTMYSVRDELEFVGQPGAINHTKTVSVPPNIGFPISFLVKAKKLGEMIVRVKASIMLGLENDAIEKVIRVTPESLEIAEVKSQFFSFRDPSSQTYEMVLDINRLHDANSVKIDFSLTANILTDVVGNLQNLLAVPSGCGEQNMVNFVPNIVVLDYLTATGSQDTTTINKAKNYLQIGYSNQMKYRQTDGSYGVWQTSGGSVFLTAFVAKSMQTAAKYIFVDEYQVSRAYDWLSSKQQSNGRYNEVGSIAHQDMQGGLRNRNLALTSYAMIAFLENEKQATRHRTVVERGMKYIADNLEGMTDSYDLAIATYALWLNNHSRKSRALDKLIGLSTEAANGTQRYWPRHAHQIETTAYALLSFVEAGRHIDGTAILRWLVNQRYTTGAFPRTQDTFVGLKALTKLSQKINPSMNDYSMTLTYDSVRREYRFNSENKGKFAMNDIPEAARKLSVNIAGQGSGFIQLAYKYLLNLKNFEKSFKLAVTKSDTDSEAYLKLDVCASFIPKLADQRSNMALIEVNLPSGYITRADLIQQKPGINPIKKMEILYGATTAVLYYDNMGIENNCFSLTAYRLFKVALNRPAYVKVHDYYHPEYNAVTIYETVKQEVCDVCDPGDCPPSCSSV</sequence>
<keyword evidence="5" id="KW-0882">Thioester bond</keyword>
<evidence type="ECO:0000256" key="9">
    <source>
        <dbReference type="ARBA" id="ARBA00063781"/>
    </source>
</evidence>
<dbReference type="InterPro" id="IPR049135">
    <property type="entry name" value="TEP1_CUB2"/>
</dbReference>
<feature type="chain" id="PRO_5014772829" description="TEP1-F" evidence="11">
    <location>
        <begin position="22"/>
        <end position="1353"/>
    </location>
</feature>
<comment type="subcellular location">
    <subcellularLocation>
        <location evidence="1">Secreted</location>
    </subcellularLocation>
</comment>
<keyword evidence="2" id="KW-0964">Secreted</keyword>
<dbReference type="Pfam" id="PF00207">
    <property type="entry name" value="A2M"/>
    <property type="match status" value="1"/>
</dbReference>
<dbReference type="InterPro" id="IPR001599">
    <property type="entry name" value="Macroglobln_a2"/>
</dbReference>
<evidence type="ECO:0000256" key="6">
    <source>
        <dbReference type="ARBA" id="ARBA00023157"/>
    </source>
</evidence>
<dbReference type="PROSITE" id="PS00477">
    <property type="entry name" value="ALPHA_2_MACROGLOBULIN"/>
    <property type="match status" value="1"/>
</dbReference>
<keyword evidence="4" id="KW-0391">Immunity</keyword>
<dbReference type="Gene3D" id="2.60.40.1940">
    <property type="match status" value="1"/>
</dbReference>
<reference evidence="15" key="1">
    <citation type="submission" date="2018-01" db="EMBL/GenBank/DDBJ databases">
        <title>An insight into the sialome of Amazonian anophelines.</title>
        <authorList>
            <person name="Ribeiro J.M."/>
            <person name="Scarpassa V."/>
            <person name="Calvo E."/>
        </authorList>
    </citation>
    <scope>NUCLEOTIDE SEQUENCE</scope>
    <source>
        <tissue evidence="15">Salivary glands</tissue>
    </source>
</reference>
<evidence type="ECO:0000259" key="13">
    <source>
        <dbReference type="SMART" id="SM01360"/>
    </source>
</evidence>
<evidence type="ECO:0000256" key="2">
    <source>
        <dbReference type="ARBA" id="ARBA00022525"/>
    </source>
</evidence>
<dbReference type="Gene3D" id="1.50.10.20">
    <property type="match status" value="1"/>
</dbReference>
<dbReference type="SUPFAM" id="SSF48239">
    <property type="entry name" value="Terpenoid cyclases/Protein prenyltransferases"/>
    <property type="match status" value="1"/>
</dbReference>
<dbReference type="InterPro" id="IPR041555">
    <property type="entry name" value="MG3"/>
</dbReference>
<protein>
    <recommendedName>
        <fullName evidence="10">TEP1-F</fullName>
    </recommendedName>
</protein>
<dbReference type="PANTHER" id="PTHR11412">
    <property type="entry name" value="MACROGLOBULIN / COMPLEMENT"/>
    <property type="match status" value="1"/>
</dbReference>
<feature type="domain" description="Alpha-macroglobulin receptor-binding" evidence="14">
    <location>
        <begin position="1241"/>
        <end position="1330"/>
    </location>
</feature>
<evidence type="ECO:0000259" key="14">
    <source>
        <dbReference type="SMART" id="SM01361"/>
    </source>
</evidence>
<feature type="signal peptide" evidence="11">
    <location>
        <begin position="1"/>
        <end position="21"/>
    </location>
</feature>
<dbReference type="InterPro" id="IPR008930">
    <property type="entry name" value="Terpenoid_cyclase/PrenylTrfase"/>
</dbReference>
<feature type="domain" description="Alpha-2-macroglobulin bait region" evidence="12">
    <location>
        <begin position="428"/>
        <end position="561"/>
    </location>
</feature>
<dbReference type="Pfam" id="PF21412">
    <property type="entry name" value="TEP1_CUB2"/>
    <property type="match status" value="1"/>
</dbReference>
<feature type="domain" description="Alpha-2-macroglobulin" evidence="13">
    <location>
        <begin position="644"/>
        <end position="735"/>
    </location>
</feature>
<dbReference type="InterPro" id="IPR002890">
    <property type="entry name" value="MG2"/>
</dbReference>
<dbReference type="FunFam" id="2.60.40.1930:FF:000001">
    <property type="entry name" value="CD109 isoform 3"/>
    <property type="match status" value="1"/>
</dbReference>
<comment type="function">
    <text evidence="8">Binds covalently through a thioester bond to the pathogen surface resulting in pathogen clearance.</text>
</comment>
<dbReference type="Pfam" id="PF07703">
    <property type="entry name" value="A2M_BRD"/>
    <property type="match status" value="1"/>
</dbReference>
<dbReference type="SMART" id="SM01360">
    <property type="entry name" value="A2M"/>
    <property type="match status" value="1"/>
</dbReference>
<name>A0A2M4B9M7_9DIPT</name>
<dbReference type="InterPro" id="IPR009048">
    <property type="entry name" value="A-macroglobulin_rcpt-bd"/>
</dbReference>
<comment type="subunit">
    <text evidence="9">Heterodimer of a TEP1-N chain and an TEP1-C chain non-covalently linked. Forms a complex composed of TEP1-N and TEP1-C heterodimer, LRIM1 and APL1C; the interaction stabilizes TEP1-N and TEP1-C heterodimer, prevents its binding to tissues while circulating in the hemolymph and protects the thioester bond from hydrolysis. Mature TEP1 and to a lesser extent full-length TEP1 interact with SPCLIP1; the interaction is induced by microbial infection.</text>
</comment>
<dbReference type="Gene3D" id="2.60.40.10">
    <property type="entry name" value="Immunoglobulins"/>
    <property type="match status" value="2"/>
</dbReference>
<dbReference type="InterPro" id="IPR036595">
    <property type="entry name" value="A-macroglobulin_rcpt-bd_sf"/>
</dbReference>
<evidence type="ECO:0000256" key="11">
    <source>
        <dbReference type="SAM" id="SignalP"/>
    </source>
</evidence>
<dbReference type="EMBL" id="GGFJ01000596">
    <property type="protein sequence ID" value="MBW49737.1"/>
    <property type="molecule type" value="Transcribed_RNA"/>
</dbReference>
<dbReference type="Gene3D" id="2.20.130.20">
    <property type="match status" value="2"/>
</dbReference>
<evidence type="ECO:0000256" key="1">
    <source>
        <dbReference type="ARBA" id="ARBA00004613"/>
    </source>
</evidence>
<dbReference type="SUPFAM" id="SSF49410">
    <property type="entry name" value="Alpha-macroglobulin receptor domain"/>
    <property type="match status" value="1"/>
</dbReference>
<dbReference type="Pfam" id="PF17789">
    <property type="entry name" value="MG4"/>
    <property type="match status" value="1"/>
</dbReference>
<dbReference type="SMART" id="SM01361">
    <property type="entry name" value="A2M_recep"/>
    <property type="match status" value="1"/>
</dbReference>
<evidence type="ECO:0000256" key="4">
    <source>
        <dbReference type="ARBA" id="ARBA00022859"/>
    </source>
</evidence>
<evidence type="ECO:0000259" key="12">
    <source>
        <dbReference type="SMART" id="SM01359"/>
    </source>
</evidence>